<evidence type="ECO:0000313" key="2">
    <source>
        <dbReference type="Proteomes" id="UP000184097"/>
    </source>
</evidence>
<accession>A0A1M7SY79</accession>
<name>A0A1M7SY79_9FIRM</name>
<dbReference type="Proteomes" id="UP000184097">
    <property type="component" value="Unassembled WGS sequence"/>
</dbReference>
<reference evidence="1 2" key="1">
    <citation type="submission" date="2016-12" db="EMBL/GenBank/DDBJ databases">
        <authorList>
            <person name="Song W.-J."/>
            <person name="Kurnit D.M."/>
        </authorList>
    </citation>
    <scope>NUCLEOTIDE SEQUENCE [LARGE SCALE GENOMIC DNA]</scope>
    <source>
        <strain evidence="1 2">DSM 14810</strain>
    </source>
</reference>
<proteinExistence type="predicted"/>
<sequence>MPINTDCLRTVTKYARISDSHYGVSLLIRMGAATLEDALLWINGQGYAEDFNQMEVLK</sequence>
<dbReference type="EMBL" id="FRDH01000012">
    <property type="protein sequence ID" value="SHN63354.1"/>
    <property type="molecule type" value="Genomic_DNA"/>
</dbReference>
<evidence type="ECO:0000313" key="1">
    <source>
        <dbReference type="EMBL" id="SHN63354.1"/>
    </source>
</evidence>
<protein>
    <submittedName>
        <fullName evidence="1">Uncharacterized protein</fullName>
    </submittedName>
</protein>
<organism evidence="1 2">
    <name type="scientific">Butyrivibrio hungatei DSM 14810</name>
    <dbReference type="NCBI Taxonomy" id="1121132"/>
    <lineage>
        <taxon>Bacteria</taxon>
        <taxon>Bacillati</taxon>
        <taxon>Bacillota</taxon>
        <taxon>Clostridia</taxon>
        <taxon>Lachnospirales</taxon>
        <taxon>Lachnospiraceae</taxon>
        <taxon>Butyrivibrio</taxon>
    </lineage>
</organism>
<dbReference type="AlphaFoldDB" id="A0A1M7SY79"/>
<gene>
    <name evidence="1" type="ORF">SAMN02745247_02641</name>
</gene>